<accession>N6UE34</accession>
<dbReference type="EMBL" id="KB740966">
    <property type="protein sequence ID" value="ENN76917.1"/>
    <property type="molecule type" value="Genomic_DNA"/>
</dbReference>
<gene>
    <name evidence="1" type="ORF">YQE_06564</name>
</gene>
<dbReference type="OrthoDB" id="186812at2759"/>
<reference evidence="1" key="1">
    <citation type="journal article" date="2013" name="Genome Biol.">
        <title>Draft genome of the mountain pine beetle, Dendroctonus ponderosae Hopkins, a major forest pest.</title>
        <authorList>
            <person name="Keeling C.I."/>
            <person name="Yuen M.M."/>
            <person name="Liao N.Y."/>
            <person name="Docking T.R."/>
            <person name="Chan S.K."/>
            <person name="Taylor G.A."/>
            <person name="Palmquist D.L."/>
            <person name="Jackman S.D."/>
            <person name="Nguyen A."/>
            <person name="Li M."/>
            <person name="Henderson H."/>
            <person name="Janes J.K."/>
            <person name="Zhao Y."/>
            <person name="Pandoh P."/>
            <person name="Moore R."/>
            <person name="Sperling F.A."/>
            <person name="Huber D.P."/>
            <person name="Birol I."/>
            <person name="Jones S.J."/>
            <person name="Bohlmann J."/>
        </authorList>
    </citation>
    <scope>NUCLEOTIDE SEQUENCE</scope>
</reference>
<name>N6UE34_DENPD</name>
<organism evidence="1">
    <name type="scientific">Dendroctonus ponderosae</name>
    <name type="common">Mountain pine beetle</name>
    <dbReference type="NCBI Taxonomy" id="77166"/>
    <lineage>
        <taxon>Eukaryota</taxon>
        <taxon>Metazoa</taxon>
        <taxon>Ecdysozoa</taxon>
        <taxon>Arthropoda</taxon>
        <taxon>Hexapoda</taxon>
        <taxon>Insecta</taxon>
        <taxon>Pterygota</taxon>
        <taxon>Neoptera</taxon>
        <taxon>Endopterygota</taxon>
        <taxon>Coleoptera</taxon>
        <taxon>Polyphaga</taxon>
        <taxon>Cucujiformia</taxon>
        <taxon>Curculionidae</taxon>
        <taxon>Scolytinae</taxon>
        <taxon>Dendroctonus</taxon>
    </lineage>
</organism>
<feature type="non-terminal residue" evidence="1">
    <location>
        <position position="1"/>
    </location>
</feature>
<protein>
    <submittedName>
        <fullName evidence="1">Uncharacterized protein</fullName>
    </submittedName>
</protein>
<proteinExistence type="predicted"/>
<dbReference type="HOGENOM" id="CLU_797574_0_0_1"/>
<sequence>MWSTAVVLVVLIVLAFSQALPKELYQYKIKNVEPMKSPSYRLNTLHNYKGNLARSLDTIGGGGILSSRALHYYGRNPLASRRRLDSIGGGGILSARGLDSIGGGGLLRSIDDIGGGGILSARSMDGIGGGGILEARSMDGIGGGGILGARSMDGIGGGGILGARSMDGIGGGGILGARSMDGIGGGGILESRSMDDIGGGGILRSIDDIGDGGILEARDMDDIGGGGILDSRGLFDGGFFGYRNVDNIGGGGGRFGRSCPPMAEGCVGKRAKPWEFAQLSSDDEMSPDAAKDFNINEISRAFRIQSDGSREENGNHKISPFQRIFRYNPIEDKFQRMTDPDYSNFFLQ</sequence>
<dbReference type="OMA" id="KRYDPMT"/>
<dbReference type="AlphaFoldDB" id="N6UE34"/>
<evidence type="ECO:0000313" key="1">
    <source>
        <dbReference type="EMBL" id="ENN76917.1"/>
    </source>
</evidence>